<dbReference type="CDD" id="cd03801">
    <property type="entry name" value="GT4_PimA-like"/>
    <property type="match status" value="1"/>
</dbReference>
<organism evidence="2 3">
    <name type="scientific">Neiella marina</name>
    <dbReference type="NCBI Taxonomy" id="508461"/>
    <lineage>
        <taxon>Bacteria</taxon>
        <taxon>Pseudomonadati</taxon>
        <taxon>Pseudomonadota</taxon>
        <taxon>Gammaproteobacteria</taxon>
        <taxon>Alteromonadales</taxon>
        <taxon>Echinimonadaceae</taxon>
        <taxon>Neiella</taxon>
    </lineage>
</organism>
<evidence type="ECO:0000313" key="2">
    <source>
        <dbReference type="EMBL" id="GGA83914.1"/>
    </source>
</evidence>
<dbReference type="Gene3D" id="3.40.50.2000">
    <property type="entry name" value="Glycogen Phosphorylase B"/>
    <property type="match status" value="2"/>
</dbReference>
<dbReference type="InterPro" id="IPR028098">
    <property type="entry name" value="Glyco_trans_4-like_N"/>
</dbReference>
<keyword evidence="2" id="KW-0808">Transferase</keyword>
<dbReference type="PANTHER" id="PTHR12526">
    <property type="entry name" value="GLYCOSYLTRANSFERASE"/>
    <property type="match status" value="1"/>
</dbReference>
<reference evidence="3" key="1">
    <citation type="journal article" date="2019" name="Int. J. Syst. Evol. Microbiol.">
        <title>The Global Catalogue of Microorganisms (GCM) 10K type strain sequencing project: providing services to taxonomists for standard genome sequencing and annotation.</title>
        <authorList>
            <consortium name="The Broad Institute Genomics Platform"/>
            <consortium name="The Broad Institute Genome Sequencing Center for Infectious Disease"/>
            <person name="Wu L."/>
            <person name="Ma J."/>
        </authorList>
    </citation>
    <scope>NUCLEOTIDE SEQUENCE [LARGE SCALE GENOMIC DNA]</scope>
    <source>
        <strain evidence="3">CGMCC 1.10130</strain>
    </source>
</reference>
<dbReference type="Pfam" id="PF13439">
    <property type="entry name" value="Glyco_transf_4"/>
    <property type="match status" value="1"/>
</dbReference>
<dbReference type="AlphaFoldDB" id="A0A8J2XQA0"/>
<sequence length="340" mass="37225">MDKVIWLMLDSRNVGGIESHVGQLAKALHCRGYDVWVVFWRLYGVAHPLRSELQQSGIKTLLLGGSPWRFVRALRRCKPRIVHTHGYKAGLVGRLLSWSGGASVVSSYHAGETPTGRVWLYDWLDRQSAYLCRARIAVSEAIAERLPCSASVINNFVQPSTQSSDDTSSERQIAFVGRLSDEKAPDRVLKIAAQLPHQQFHIYGGGPLLSQLQSRVPDNVVFHGEVADMNQRWPAIGLLLIPSRAEGLPMVALEAMAHGASVIASPVGGLPSLLSDVDGCSLLDGDDIAGWAAAIEQYQQLSDMNKQPLAQKAKAKIAREYSTTAILPQFEHIYAEALKG</sequence>
<evidence type="ECO:0000259" key="1">
    <source>
        <dbReference type="Pfam" id="PF13439"/>
    </source>
</evidence>
<proteinExistence type="predicted"/>
<dbReference type="RefSeq" id="WP_087506603.1">
    <property type="nucleotide sequence ID" value="NZ_BMDX01000015.1"/>
</dbReference>
<dbReference type="Proteomes" id="UP000619743">
    <property type="component" value="Unassembled WGS sequence"/>
</dbReference>
<dbReference type="OrthoDB" id="9768937at2"/>
<feature type="domain" description="Glycosyltransferase subfamily 4-like N-terminal" evidence="1">
    <location>
        <begin position="14"/>
        <end position="146"/>
    </location>
</feature>
<accession>A0A8J2XQA0</accession>
<gene>
    <name evidence="2" type="primary">sypH</name>
    <name evidence="2" type="ORF">GCM10011369_27410</name>
</gene>
<name>A0A8J2XQA0_9GAMM</name>
<comment type="caution">
    <text evidence="2">The sequence shown here is derived from an EMBL/GenBank/DDBJ whole genome shotgun (WGS) entry which is preliminary data.</text>
</comment>
<dbReference type="EMBL" id="BMDX01000015">
    <property type="protein sequence ID" value="GGA83914.1"/>
    <property type="molecule type" value="Genomic_DNA"/>
</dbReference>
<dbReference type="GO" id="GO:0016757">
    <property type="term" value="F:glycosyltransferase activity"/>
    <property type="evidence" value="ECO:0007669"/>
    <property type="project" value="UniProtKB-ARBA"/>
</dbReference>
<dbReference type="SUPFAM" id="SSF53756">
    <property type="entry name" value="UDP-Glycosyltransferase/glycogen phosphorylase"/>
    <property type="match status" value="1"/>
</dbReference>
<dbReference type="Pfam" id="PF13692">
    <property type="entry name" value="Glyco_trans_1_4"/>
    <property type="match status" value="1"/>
</dbReference>
<keyword evidence="3" id="KW-1185">Reference proteome</keyword>
<protein>
    <submittedName>
        <fullName evidence="2">Glycosyl transferase</fullName>
    </submittedName>
</protein>
<evidence type="ECO:0000313" key="3">
    <source>
        <dbReference type="Proteomes" id="UP000619743"/>
    </source>
</evidence>